<keyword evidence="7" id="KW-0175">Coiled coil</keyword>
<evidence type="ECO:0000313" key="10">
    <source>
        <dbReference type="EMBL" id="SKA76597.1"/>
    </source>
</evidence>
<evidence type="ECO:0000256" key="5">
    <source>
        <dbReference type="HAMAP-Rule" id="MF_00378"/>
    </source>
</evidence>
<evidence type="ECO:0000259" key="9">
    <source>
        <dbReference type="Pfam" id="PF13742"/>
    </source>
</evidence>
<comment type="catalytic activity">
    <reaction evidence="5 6">
        <text>Exonucleolytic cleavage in either 5'- to 3'- or 3'- to 5'-direction to yield nucleoside 5'-phosphates.</text>
        <dbReference type="EC" id="3.1.11.6"/>
    </reaction>
</comment>
<evidence type="ECO:0000256" key="1">
    <source>
        <dbReference type="ARBA" id="ARBA00022490"/>
    </source>
</evidence>
<evidence type="ECO:0000256" key="6">
    <source>
        <dbReference type="RuleBase" id="RU004355"/>
    </source>
</evidence>
<feature type="domain" description="OB-fold nucleic acid binding" evidence="9">
    <location>
        <begin position="5"/>
        <end position="114"/>
    </location>
</feature>
<dbReference type="PANTHER" id="PTHR30008:SF0">
    <property type="entry name" value="EXODEOXYRIBONUCLEASE 7 LARGE SUBUNIT"/>
    <property type="match status" value="1"/>
</dbReference>
<dbReference type="NCBIfam" id="TIGR00237">
    <property type="entry name" value="xseA"/>
    <property type="match status" value="1"/>
</dbReference>
<evidence type="ECO:0000313" key="11">
    <source>
        <dbReference type="Proteomes" id="UP000189733"/>
    </source>
</evidence>
<dbReference type="InterPro" id="IPR025824">
    <property type="entry name" value="OB-fold_nuc-bd_dom"/>
</dbReference>
<comment type="function">
    <text evidence="5">Bidirectionally degrades single-stranded DNA into large acid-insoluble oligonucleotides, which are then degraded further into small acid-soluble oligonucleotides.</text>
</comment>
<dbReference type="OrthoDB" id="9802795at2"/>
<comment type="subcellular location">
    <subcellularLocation>
        <location evidence="5 6">Cytoplasm</location>
    </subcellularLocation>
</comment>
<dbReference type="CDD" id="cd04489">
    <property type="entry name" value="ExoVII_LU_OBF"/>
    <property type="match status" value="1"/>
</dbReference>
<reference evidence="10 11" key="1">
    <citation type="submission" date="2017-02" db="EMBL/GenBank/DDBJ databases">
        <authorList>
            <person name="Peterson S.W."/>
        </authorList>
    </citation>
    <scope>NUCLEOTIDE SEQUENCE [LARGE SCALE GENOMIC DNA]</scope>
    <source>
        <strain evidence="10 11">DSM 18034</strain>
    </source>
</reference>
<accession>A0A1T4WHB4</accession>
<dbReference type="GO" id="GO:0008855">
    <property type="term" value="F:exodeoxyribonuclease VII activity"/>
    <property type="evidence" value="ECO:0007669"/>
    <property type="project" value="UniProtKB-UniRule"/>
</dbReference>
<dbReference type="EMBL" id="FUYA01000007">
    <property type="protein sequence ID" value="SKA76597.1"/>
    <property type="molecule type" value="Genomic_DNA"/>
</dbReference>
<dbReference type="AlphaFoldDB" id="A0A1T4WHB4"/>
<keyword evidence="1 5" id="KW-0963">Cytoplasm</keyword>
<comment type="similarity">
    <text evidence="5 6">Belongs to the XseA family.</text>
</comment>
<protein>
    <recommendedName>
        <fullName evidence="5">Exodeoxyribonuclease 7 large subunit</fullName>
        <ecNumber evidence="5">3.1.11.6</ecNumber>
    </recommendedName>
    <alternativeName>
        <fullName evidence="5">Exodeoxyribonuclease VII large subunit</fullName>
        <shortName evidence="5">Exonuclease VII large subunit</shortName>
    </alternativeName>
</protein>
<comment type="subunit">
    <text evidence="5">Heterooligomer composed of large and small subunits.</text>
</comment>
<dbReference type="InterPro" id="IPR020579">
    <property type="entry name" value="Exonuc_VII_lsu_C"/>
</dbReference>
<evidence type="ECO:0000256" key="7">
    <source>
        <dbReference type="SAM" id="Coils"/>
    </source>
</evidence>
<keyword evidence="3 5" id="KW-0378">Hydrolase</keyword>
<dbReference type="GO" id="GO:0006308">
    <property type="term" value="P:DNA catabolic process"/>
    <property type="evidence" value="ECO:0007669"/>
    <property type="project" value="UniProtKB-UniRule"/>
</dbReference>
<dbReference type="HAMAP" id="MF_00378">
    <property type="entry name" value="Exonuc_7_L"/>
    <property type="match status" value="1"/>
</dbReference>
<feature type="domain" description="Exonuclease VII large subunit C-terminal" evidence="8">
    <location>
        <begin position="138"/>
        <end position="453"/>
    </location>
</feature>
<dbReference type="GO" id="GO:0003676">
    <property type="term" value="F:nucleic acid binding"/>
    <property type="evidence" value="ECO:0007669"/>
    <property type="project" value="InterPro"/>
</dbReference>
<keyword evidence="11" id="KW-1185">Reference proteome</keyword>
<dbReference type="PANTHER" id="PTHR30008">
    <property type="entry name" value="EXODEOXYRIBONUCLEASE 7 LARGE SUBUNIT"/>
    <property type="match status" value="1"/>
</dbReference>
<dbReference type="Pfam" id="PF13742">
    <property type="entry name" value="tRNA_anti_2"/>
    <property type="match status" value="1"/>
</dbReference>
<dbReference type="GO" id="GO:0005737">
    <property type="term" value="C:cytoplasm"/>
    <property type="evidence" value="ECO:0007669"/>
    <property type="project" value="UniProtKB-SubCell"/>
</dbReference>
<name>A0A1T4WHB4_9BACT</name>
<dbReference type="EC" id="3.1.11.6" evidence="5"/>
<feature type="coiled-coil region" evidence="7">
    <location>
        <begin position="294"/>
        <end position="341"/>
    </location>
</feature>
<keyword evidence="2 5" id="KW-0540">Nuclease</keyword>
<sequence length="461" mass="51700">MPHIFEVSELTRAVGDVLESQFPFIWVKGQVGNVTRPRSGHIYFSLRDANSQLSVVWFKRNQRCFKCGEVDPLTGEVYEEGFQPQLEEGQEVVCAGRLNVYAARGQYQLVAELVQEQGLGQLHLEFERLKAMLAEKGYFDAERKRALPYHPQRVAVVTAPTGAAVRDFLRIADERGWGCEIRIYPSLVQGDAAPAQIAAALRQVASDGWAELVAVIRGGGSLEDLWAFNTEAVADAIFQSPVPVLSGVGHEVDTSLADFVADARAATPTHAAQMLWPERDALMQDIDALEGRLVQRACERLVQFERQLQHTEKAVSWLSPRRRLNALLERFSDSLRALERNVGTLVDRSSQRLSRCEQRMSDSFGPRELSDRERRFEAAVQGLERSAGLILDKKMQELAFAQDRLESRDPLKPLERGYGLITVDATGRFLRSVDEVQEGEQLSLTVRDGELAAQVTAKRRR</sequence>
<evidence type="ECO:0000259" key="8">
    <source>
        <dbReference type="Pfam" id="PF02601"/>
    </source>
</evidence>
<evidence type="ECO:0000256" key="2">
    <source>
        <dbReference type="ARBA" id="ARBA00022722"/>
    </source>
</evidence>
<dbReference type="InterPro" id="IPR003753">
    <property type="entry name" value="Exonuc_VII_L"/>
</dbReference>
<dbReference type="Pfam" id="PF02601">
    <property type="entry name" value="Exonuc_VII_L"/>
    <property type="match status" value="1"/>
</dbReference>
<proteinExistence type="inferred from homology"/>
<organism evidence="10 11">
    <name type="scientific">Desulfobaculum bizertense DSM 18034</name>
    <dbReference type="NCBI Taxonomy" id="1121442"/>
    <lineage>
        <taxon>Bacteria</taxon>
        <taxon>Pseudomonadati</taxon>
        <taxon>Thermodesulfobacteriota</taxon>
        <taxon>Desulfovibrionia</taxon>
        <taxon>Desulfovibrionales</taxon>
        <taxon>Desulfovibrionaceae</taxon>
        <taxon>Desulfobaculum</taxon>
    </lineage>
</organism>
<gene>
    <name evidence="5" type="primary">xseA</name>
    <name evidence="10" type="ORF">SAMN02745702_02270</name>
</gene>
<evidence type="ECO:0000256" key="3">
    <source>
        <dbReference type="ARBA" id="ARBA00022801"/>
    </source>
</evidence>
<dbReference type="STRING" id="1121442.SAMN02745702_02270"/>
<dbReference type="GO" id="GO:0009318">
    <property type="term" value="C:exodeoxyribonuclease VII complex"/>
    <property type="evidence" value="ECO:0007669"/>
    <property type="project" value="UniProtKB-UniRule"/>
</dbReference>
<dbReference type="Proteomes" id="UP000189733">
    <property type="component" value="Unassembled WGS sequence"/>
</dbReference>
<keyword evidence="4 5" id="KW-0269">Exonuclease</keyword>
<evidence type="ECO:0000256" key="4">
    <source>
        <dbReference type="ARBA" id="ARBA00022839"/>
    </source>
</evidence>
<dbReference type="RefSeq" id="WP_078685544.1">
    <property type="nucleotide sequence ID" value="NZ_FUYA01000007.1"/>
</dbReference>